<dbReference type="AlphaFoldDB" id="A0A918K663"/>
<name>A0A918K663_9GAMM</name>
<keyword evidence="4" id="KW-1185">Reference proteome</keyword>
<reference evidence="3" key="1">
    <citation type="journal article" date="2014" name="Int. J. Syst. Evol. Microbiol.">
        <title>Complete genome sequence of Corynebacterium casei LMG S-19264T (=DSM 44701T), isolated from a smear-ripened cheese.</title>
        <authorList>
            <consortium name="US DOE Joint Genome Institute (JGI-PGF)"/>
            <person name="Walter F."/>
            <person name="Albersmeier A."/>
            <person name="Kalinowski J."/>
            <person name="Ruckert C."/>
        </authorList>
    </citation>
    <scope>NUCLEOTIDE SEQUENCE</scope>
    <source>
        <strain evidence="3">KCTC 22169</strain>
    </source>
</reference>
<accession>A0A918K663</accession>
<evidence type="ECO:0008006" key="5">
    <source>
        <dbReference type="Google" id="ProtNLM"/>
    </source>
</evidence>
<keyword evidence="2" id="KW-0732">Signal</keyword>
<evidence type="ECO:0000256" key="2">
    <source>
        <dbReference type="SAM" id="SignalP"/>
    </source>
</evidence>
<evidence type="ECO:0000313" key="4">
    <source>
        <dbReference type="Proteomes" id="UP000626148"/>
    </source>
</evidence>
<gene>
    <name evidence="3" type="ORF">GCM10007392_17040</name>
</gene>
<protein>
    <recommendedName>
        <fullName evidence="5">Zinc resistance-associated protein</fullName>
    </recommendedName>
</protein>
<feature type="signal peptide" evidence="2">
    <location>
        <begin position="1"/>
        <end position="19"/>
    </location>
</feature>
<feature type="compositionally biased region" description="Pro residues" evidence="1">
    <location>
        <begin position="159"/>
        <end position="168"/>
    </location>
</feature>
<evidence type="ECO:0000313" key="3">
    <source>
        <dbReference type="EMBL" id="GGX50473.1"/>
    </source>
</evidence>
<dbReference type="Proteomes" id="UP000626148">
    <property type="component" value="Unassembled WGS sequence"/>
</dbReference>
<sequence>MRYMTTGLLALFASGLAWSEDTDSWGAWDELPSDVLDLSGETDPRALSRRLDQLIESNPESEELDQLLEVWLRQSTVSGNGRLMSLQSLIGMSEEDIEALPEAARQRREEMLDDLLSDLPAAAGNDDFPGQGPPDDLPAAGSGNNPGGGNGPGNGQGNGPPPGTPNGG</sequence>
<feature type="chain" id="PRO_5038048104" description="Zinc resistance-associated protein" evidence="2">
    <location>
        <begin position="20"/>
        <end position="168"/>
    </location>
</feature>
<organism evidence="3 4">
    <name type="scientific">Saccharospirillum salsuginis</name>
    <dbReference type="NCBI Taxonomy" id="418750"/>
    <lineage>
        <taxon>Bacteria</taxon>
        <taxon>Pseudomonadati</taxon>
        <taxon>Pseudomonadota</taxon>
        <taxon>Gammaproteobacteria</taxon>
        <taxon>Oceanospirillales</taxon>
        <taxon>Saccharospirillaceae</taxon>
        <taxon>Saccharospirillum</taxon>
    </lineage>
</organism>
<comment type="caution">
    <text evidence="3">The sequence shown here is derived from an EMBL/GenBank/DDBJ whole genome shotgun (WGS) entry which is preliminary data.</text>
</comment>
<reference evidence="3" key="2">
    <citation type="submission" date="2020-09" db="EMBL/GenBank/DDBJ databases">
        <authorList>
            <person name="Sun Q."/>
            <person name="Kim S."/>
        </authorList>
    </citation>
    <scope>NUCLEOTIDE SEQUENCE</scope>
    <source>
        <strain evidence="3">KCTC 22169</strain>
    </source>
</reference>
<feature type="compositionally biased region" description="Gly residues" evidence="1">
    <location>
        <begin position="144"/>
        <end position="158"/>
    </location>
</feature>
<dbReference type="RefSeq" id="WP_189608130.1">
    <property type="nucleotide sequence ID" value="NZ_BMXR01000004.1"/>
</dbReference>
<dbReference type="EMBL" id="BMXR01000004">
    <property type="protein sequence ID" value="GGX50473.1"/>
    <property type="molecule type" value="Genomic_DNA"/>
</dbReference>
<proteinExistence type="predicted"/>
<evidence type="ECO:0000256" key="1">
    <source>
        <dbReference type="SAM" id="MobiDB-lite"/>
    </source>
</evidence>
<feature type="region of interest" description="Disordered" evidence="1">
    <location>
        <begin position="100"/>
        <end position="168"/>
    </location>
</feature>